<accession>A0A7S3G3T7</accession>
<feature type="coiled-coil region" evidence="1">
    <location>
        <begin position="116"/>
        <end position="143"/>
    </location>
</feature>
<evidence type="ECO:0000313" key="3">
    <source>
        <dbReference type="EMBL" id="CAE0242456.1"/>
    </source>
</evidence>
<evidence type="ECO:0000256" key="2">
    <source>
        <dbReference type="SAM" id="MobiDB-lite"/>
    </source>
</evidence>
<evidence type="ECO:0000256" key="1">
    <source>
        <dbReference type="SAM" id="Coils"/>
    </source>
</evidence>
<proteinExistence type="predicted"/>
<protein>
    <submittedName>
        <fullName evidence="3">Uncharacterized protein</fullName>
    </submittedName>
</protein>
<name>A0A7S3G3T7_9EUKA</name>
<feature type="compositionally biased region" description="Basic and acidic residues" evidence="2">
    <location>
        <begin position="1"/>
        <end position="12"/>
    </location>
</feature>
<feature type="region of interest" description="Disordered" evidence="2">
    <location>
        <begin position="153"/>
        <end position="304"/>
    </location>
</feature>
<feature type="compositionally biased region" description="Basic and acidic residues" evidence="2">
    <location>
        <begin position="265"/>
        <end position="276"/>
    </location>
</feature>
<dbReference type="EMBL" id="HBIB01007477">
    <property type="protein sequence ID" value="CAE0242456.1"/>
    <property type="molecule type" value="Transcribed_RNA"/>
</dbReference>
<feature type="compositionally biased region" description="Basic and acidic residues" evidence="2">
    <location>
        <begin position="195"/>
        <end position="210"/>
    </location>
</feature>
<sequence length="304" mass="33754">MHDQRGGREGHAHQNGGREGQGVSEAARQQSGEGESEKRDRGGSFDTAIYLDPSHPCDMWRRYSIEYRRVDALLRKRTEPRQRAEAMLAENSKDYVQMADILTKMEEEHMEDDPLFGQLANRLQMLEREIAETMERRKASKRMMKGGMLAVQSIVSPSRRPSLQSNTHSRPMSGRRSSAAMSASGSAGRGGGSVEEGRSVRSGAERRREEEVEVEGSEYSERRDREEEESVDQSSIYQSEYGEEGEDGGSTRLHASHVEGGGQSRNEEGQREEGGKVDSLAVVSRPPTARGSSRPPSVHSNVGM</sequence>
<feature type="compositionally biased region" description="Polar residues" evidence="2">
    <location>
        <begin position="290"/>
        <end position="304"/>
    </location>
</feature>
<keyword evidence="1" id="KW-0175">Coiled coil</keyword>
<dbReference type="AlphaFoldDB" id="A0A7S3G3T7"/>
<feature type="compositionally biased region" description="Polar residues" evidence="2">
    <location>
        <begin position="153"/>
        <end position="170"/>
    </location>
</feature>
<feature type="compositionally biased region" description="Low complexity" evidence="2">
    <location>
        <begin position="172"/>
        <end position="186"/>
    </location>
</feature>
<organism evidence="3">
    <name type="scientific">Palpitomonas bilix</name>
    <dbReference type="NCBI Taxonomy" id="652834"/>
    <lineage>
        <taxon>Eukaryota</taxon>
        <taxon>Eukaryota incertae sedis</taxon>
    </lineage>
</organism>
<gene>
    <name evidence="3" type="ORF">PBIL07802_LOCUS4621</name>
</gene>
<feature type="region of interest" description="Disordered" evidence="2">
    <location>
        <begin position="1"/>
        <end position="48"/>
    </location>
</feature>
<reference evidence="3" key="1">
    <citation type="submission" date="2021-01" db="EMBL/GenBank/DDBJ databases">
        <authorList>
            <person name="Corre E."/>
            <person name="Pelletier E."/>
            <person name="Niang G."/>
            <person name="Scheremetjew M."/>
            <person name="Finn R."/>
            <person name="Kale V."/>
            <person name="Holt S."/>
            <person name="Cochrane G."/>
            <person name="Meng A."/>
            <person name="Brown T."/>
            <person name="Cohen L."/>
        </authorList>
    </citation>
    <scope>NUCLEOTIDE SEQUENCE</scope>
    <source>
        <strain evidence="3">NIES-2562</strain>
    </source>
</reference>